<dbReference type="NCBIfam" id="TIGR01145">
    <property type="entry name" value="ATP_synt_delta"/>
    <property type="match status" value="1"/>
</dbReference>
<comment type="similarity">
    <text evidence="7">Belongs to the ATPase delta chain family.</text>
</comment>
<comment type="function">
    <text evidence="7">This protein is part of the stalk that links CF(0) to CF(1). It either transmits conformational changes from CF(0) to CF(1) or is implicated in proton conduction.</text>
</comment>
<accession>A0A2M7VB59</accession>
<keyword evidence="6 7" id="KW-0066">ATP synthesis</keyword>
<proteinExistence type="inferred from homology"/>
<dbReference type="AlphaFoldDB" id="A0A2M7VB59"/>
<evidence type="ECO:0000256" key="2">
    <source>
        <dbReference type="ARBA" id="ARBA00022448"/>
    </source>
</evidence>
<keyword evidence="4 7" id="KW-0406">Ion transport</keyword>
<dbReference type="Pfam" id="PF00213">
    <property type="entry name" value="OSCP"/>
    <property type="match status" value="1"/>
</dbReference>
<dbReference type="InterPro" id="IPR000711">
    <property type="entry name" value="ATPase_OSCP/dsu"/>
</dbReference>
<evidence type="ECO:0000256" key="4">
    <source>
        <dbReference type="ARBA" id="ARBA00023065"/>
    </source>
</evidence>
<evidence type="ECO:0000256" key="1">
    <source>
        <dbReference type="ARBA" id="ARBA00004370"/>
    </source>
</evidence>
<dbReference type="GO" id="GO:0045259">
    <property type="term" value="C:proton-transporting ATP synthase complex"/>
    <property type="evidence" value="ECO:0007669"/>
    <property type="project" value="UniProtKB-KW"/>
</dbReference>
<dbReference type="GO" id="GO:0046933">
    <property type="term" value="F:proton-transporting ATP synthase activity, rotational mechanism"/>
    <property type="evidence" value="ECO:0007669"/>
    <property type="project" value="UniProtKB-UniRule"/>
</dbReference>
<keyword evidence="3 7" id="KW-0375">Hydrogen ion transport</keyword>
<evidence type="ECO:0000256" key="6">
    <source>
        <dbReference type="ARBA" id="ARBA00023310"/>
    </source>
</evidence>
<reference evidence="9" key="1">
    <citation type="submission" date="2017-09" db="EMBL/GenBank/DDBJ databases">
        <title>Depth-based differentiation of microbial function through sediment-hosted aquifers and enrichment of novel symbionts in the deep terrestrial subsurface.</title>
        <authorList>
            <person name="Probst A.J."/>
            <person name="Ladd B."/>
            <person name="Jarett J.K."/>
            <person name="Geller-Mcgrath D.E."/>
            <person name="Sieber C.M.K."/>
            <person name="Emerson J.B."/>
            <person name="Anantharaman K."/>
            <person name="Thomas B.C."/>
            <person name="Malmstrom R."/>
            <person name="Stieglmeier M."/>
            <person name="Klingl A."/>
            <person name="Woyke T."/>
            <person name="Ryan C.M."/>
            <person name="Banfield J.F."/>
        </authorList>
    </citation>
    <scope>NUCLEOTIDE SEQUENCE [LARGE SCALE GENOMIC DNA]</scope>
</reference>
<evidence type="ECO:0000256" key="3">
    <source>
        <dbReference type="ARBA" id="ARBA00022781"/>
    </source>
</evidence>
<evidence type="ECO:0000313" key="8">
    <source>
        <dbReference type="EMBL" id="PIZ96262.1"/>
    </source>
</evidence>
<keyword evidence="5 7" id="KW-0472">Membrane</keyword>
<evidence type="ECO:0000256" key="7">
    <source>
        <dbReference type="HAMAP-Rule" id="MF_01416"/>
    </source>
</evidence>
<name>A0A2M7VB59_9BACT</name>
<dbReference type="HAMAP" id="MF_01416">
    <property type="entry name" value="ATP_synth_delta_bact"/>
    <property type="match status" value="1"/>
</dbReference>
<sequence>MKISNKQFAEALYELTVGLSTSDLDIVLKNFVDLLAKKHKIKQTKNIIAEFETILKKKQGIVELEITSARELDKGIVEKIKQAFSKKAESVEKIDKNLIGGIKVKIEDKILDASVKTQLSNLKKSLTT</sequence>
<keyword evidence="7" id="KW-0139">CF(1)</keyword>
<dbReference type="EMBL" id="PFPL01000030">
    <property type="protein sequence ID" value="PIZ96262.1"/>
    <property type="molecule type" value="Genomic_DNA"/>
</dbReference>
<gene>
    <name evidence="7 8" type="primary">atpH</name>
    <name evidence="8" type="ORF">COX80_01625</name>
</gene>
<comment type="caution">
    <text evidence="8">The sequence shown here is derived from an EMBL/GenBank/DDBJ whole genome shotgun (WGS) entry which is preliminary data.</text>
</comment>
<dbReference type="PANTHER" id="PTHR11910">
    <property type="entry name" value="ATP SYNTHASE DELTA CHAIN"/>
    <property type="match status" value="1"/>
</dbReference>
<protein>
    <recommendedName>
        <fullName evidence="7">ATP synthase subunit delta</fullName>
    </recommendedName>
    <alternativeName>
        <fullName evidence="7">ATP synthase F(1) sector subunit delta</fullName>
    </alternativeName>
    <alternativeName>
        <fullName evidence="7">F-type ATPase subunit delta</fullName>
        <shortName evidence="7">F-ATPase subunit delta</shortName>
    </alternativeName>
</protein>
<evidence type="ECO:0000256" key="5">
    <source>
        <dbReference type="ARBA" id="ARBA00023136"/>
    </source>
</evidence>
<keyword evidence="2 7" id="KW-0813">Transport</keyword>
<comment type="subcellular location">
    <subcellularLocation>
        <location evidence="7">Cell membrane</location>
        <topology evidence="7">Peripheral membrane protein</topology>
    </subcellularLocation>
    <subcellularLocation>
        <location evidence="1">Membrane</location>
    </subcellularLocation>
</comment>
<dbReference type="Proteomes" id="UP000231453">
    <property type="component" value="Unassembled WGS sequence"/>
</dbReference>
<organism evidence="8 9">
    <name type="scientific">Candidatus Magasanikbacteria bacterium CG_4_10_14_0_2_um_filter_33_14</name>
    <dbReference type="NCBI Taxonomy" id="1974636"/>
    <lineage>
        <taxon>Bacteria</taxon>
        <taxon>Candidatus Magasanikiibacteriota</taxon>
    </lineage>
</organism>
<keyword evidence="7" id="KW-1003">Cell membrane</keyword>
<dbReference type="GO" id="GO:0005886">
    <property type="term" value="C:plasma membrane"/>
    <property type="evidence" value="ECO:0007669"/>
    <property type="project" value="UniProtKB-SubCell"/>
</dbReference>
<comment type="function">
    <text evidence="7">F(1)F(0) ATP synthase produces ATP from ADP in the presence of a proton or sodium gradient. F-type ATPases consist of two structural domains, F(1) containing the extramembraneous catalytic core and F(0) containing the membrane proton channel, linked together by a central stalk and a peripheral stalk. During catalysis, ATP synthesis in the catalytic domain of F(1) is coupled via a rotary mechanism of the central stalk subunits to proton translocation.</text>
</comment>
<evidence type="ECO:0000313" key="9">
    <source>
        <dbReference type="Proteomes" id="UP000231453"/>
    </source>
</evidence>